<keyword evidence="1" id="KW-0547">Nucleotide-binding</keyword>
<dbReference type="Pfam" id="PF17863">
    <property type="entry name" value="AAA_lid_2"/>
    <property type="match status" value="1"/>
</dbReference>
<evidence type="ECO:0000256" key="2">
    <source>
        <dbReference type="ARBA" id="ARBA00022840"/>
    </source>
</evidence>
<dbReference type="OrthoDB" id="9773454at2"/>
<dbReference type="GO" id="GO:0016887">
    <property type="term" value="F:ATP hydrolysis activity"/>
    <property type="evidence" value="ECO:0007669"/>
    <property type="project" value="InterPro"/>
</dbReference>
<dbReference type="EMBL" id="CP036434">
    <property type="protein sequence ID" value="QDV06033.1"/>
    <property type="molecule type" value="Genomic_DNA"/>
</dbReference>
<dbReference type="Pfam" id="PF07726">
    <property type="entry name" value="AAA_3"/>
    <property type="match status" value="1"/>
</dbReference>
<protein>
    <submittedName>
        <fullName evidence="5">ATPase family associated with various cellular activities (AAA)</fullName>
    </submittedName>
</protein>
<dbReference type="PANTHER" id="PTHR42759">
    <property type="entry name" value="MOXR FAMILY PROTEIN"/>
    <property type="match status" value="1"/>
</dbReference>
<dbReference type="CDD" id="cd00009">
    <property type="entry name" value="AAA"/>
    <property type="match status" value="1"/>
</dbReference>
<dbReference type="PANTHER" id="PTHR42759:SF1">
    <property type="entry name" value="MAGNESIUM-CHELATASE SUBUNIT CHLD"/>
    <property type="match status" value="1"/>
</dbReference>
<dbReference type="InterPro" id="IPR050764">
    <property type="entry name" value="CbbQ/NirQ/NorQ/GpvN"/>
</dbReference>
<evidence type="ECO:0000313" key="5">
    <source>
        <dbReference type="EMBL" id="QDV06033.1"/>
    </source>
</evidence>
<dbReference type="PIRSF" id="PIRSF002849">
    <property type="entry name" value="AAA_ATPase_chaperone_MoxR_prd"/>
    <property type="match status" value="1"/>
</dbReference>
<reference evidence="5 6" key="1">
    <citation type="submission" date="2019-02" db="EMBL/GenBank/DDBJ databases">
        <title>Deep-cultivation of Planctomycetes and their phenomic and genomic characterization uncovers novel biology.</title>
        <authorList>
            <person name="Wiegand S."/>
            <person name="Jogler M."/>
            <person name="Boedeker C."/>
            <person name="Pinto D."/>
            <person name="Vollmers J."/>
            <person name="Rivas-Marin E."/>
            <person name="Kohn T."/>
            <person name="Peeters S.H."/>
            <person name="Heuer A."/>
            <person name="Rast P."/>
            <person name="Oberbeckmann S."/>
            <person name="Bunk B."/>
            <person name="Jeske O."/>
            <person name="Meyerdierks A."/>
            <person name="Storesund J.E."/>
            <person name="Kallscheuer N."/>
            <person name="Luecker S."/>
            <person name="Lage O.M."/>
            <person name="Pohl T."/>
            <person name="Merkel B.J."/>
            <person name="Hornburger P."/>
            <person name="Mueller R.-W."/>
            <person name="Bruemmer F."/>
            <person name="Labrenz M."/>
            <person name="Spormann A.M."/>
            <person name="Op den Camp H."/>
            <person name="Overmann J."/>
            <person name="Amann R."/>
            <person name="Jetten M.S.M."/>
            <person name="Mascher T."/>
            <person name="Medema M.H."/>
            <person name="Devos D.P."/>
            <person name="Kaster A.-K."/>
            <person name="Ovreas L."/>
            <person name="Rohde M."/>
            <person name="Galperin M.Y."/>
            <person name="Jogler C."/>
        </authorList>
    </citation>
    <scope>NUCLEOTIDE SEQUENCE [LARGE SCALE GENOMIC DNA]</scope>
    <source>
        <strain evidence="5 6">Poly30</strain>
    </source>
</reference>
<comment type="similarity">
    <text evidence="3">Belongs to the MoxR family.</text>
</comment>
<dbReference type="RefSeq" id="WP_145195858.1">
    <property type="nucleotide sequence ID" value="NZ_CP036434.1"/>
</dbReference>
<dbReference type="Gene3D" id="1.10.8.80">
    <property type="entry name" value="Magnesium chelatase subunit I, C-Terminal domain"/>
    <property type="match status" value="1"/>
</dbReference>
<dbReference type="FunFam" id="3.40.50.300:FF:000640">
    <property type="entry name" value="MoxR family ATPase"/>
    <property type="match status" value="1"/>
</dbReference>
<evidence type="ECO:0000256" key="1">
    <source>
        <dbReference type="ARBA" id="ARBA00022741"/>
    </source>
</evidence>
<sequence>MSSQDASAAREDAQAFIETFQAIKGEVSRMMVGQDAVIDGVLTALMAGGHVLLEGVPGLGKTMLVSSLGRAVDLTFSRIQFTPDMMPADVRGTSVLVETEGGGHELQFEEGPIVANLVLADEINRATPKTQSALLEAMQERQVTVGKRTIVLEEPFCVMATQNPVEQEGTYPLPEAQLDRFLFKLVVGYPAEADYKEILRRTTGGTDVELSAVSKGKTVNKMRKIVRSVPVPEHAEDYAIRLVMATQPGSRYAPALVNRYVALGSSPRGAQALLLGAKVKALLAGRFAVAVEDIQAVALPVLRHRMMMNFEGLSEGVTSEKVVSEVLGSVEANAGAPV</sequence>
<proteinExistence type="inferred from homology"/>
<dbReference type="SMART" id="SM00382">
    <property type="entry name" value="AAA"/>
    <property type="match status" value="1"/>
</dbReference>
<keyword evidence="6" id="KW-1185">Reference proteome</keyword>
<gene>
    <name evidence="5" type="ORF">Poly30_15370</name>
</gene>
<name>A0A518EPM2_9BACT</name>
<dbReference type="AlphaFoldDB" id="A0A518EPM2"/>
<dbReference type="GO" id="GO:0005524">
    <property type="term" value="F:ATP binding"/>
    <property type="evidence" value="ECO:0007669"/>
    <property type="project" value="UniProtKB-KW"/>
</dbReference>
<dbReference type="InterPro" id="IPR041628">
    <property type="entry name" value="ChlI/MoxR_AAA_lid"/>
</dbReference>
<accession>A0A518EPM2</accession>
<organism evidence="5 6">
    <name type="scientific">Saltatorellus ferox</name>
    <dbReference type="NCBI Taxonomy" id="2528018"/>
    <lineage>
        <taxon>Bacteria</taxon>
        <taxon>Pseudomonadati</taxon>
        <taxon>Planctomycetota</taxon>
        <taxon>Planctomycetia</taxon>
        <taxon>Planctomycetia incertae sedis</taxon>
        <taxon>Saltatorellus</taxon>
    </lineage>
</organism>
<evidence type="ECO:0000313" key="6">
    <source>
        <dbReference type="Proteomes" id="UP000320390"/>
    </source>
</evidence>
<evidence type="ECO:0000256" key="3">
    <source>
        <dbReference type="ARBA" id="ARBA00061607"/>
    </source>
</evidence>
<evidence type="ECO:0000259" key="4">
    <source>
        <dbReference type="SMART" id="SM00382"/>
    </source>
</evidence>
<dbReference type="Gene3D" id="3.40.50.300">
    <property type="entry name" value="P-loop containing nucleotide triphosphate hydrolases"/>
    <property type="match status" value="1"/>
</dbReference>
<dbReference type="Proteomes" id="UP000320390">
    <property type="component" value="Chromosome"/>
</dbReference>
<dbReference type="InterPro" id="IPR011703">
    <property type="entry name" value="ATPase_AAA-3"/>
</dbReference>
<dbReference type="SUPFAM" id="SSF52540">
    <property type="entry name" value="P-loop containing nucleoside triphosphate hydrolases"/>
    <property type="match status" value="1"/>
</dbReference>
<dbReference type="InterPro" id="IPR003593">
    <property type="entry name" value="AAA+_ATPase"/>
</dbReference>
<keyword evidence="2" id="KW-0067">ATP-binding</keyword>
<dbReference type="InterPro" id="IPR027417">
    <property type="entry name" value="P-loop_NTPase"/>
</dbReference>
<feature type="domain" description="AAA+ ATPase" evidence="4">
    <location>
        <begin position="47"/>
        <end position="191"/>
    </location>
</feature>